<comment type="caution">
    <text evidence="2">The sequence shown here is derived from an EMBL/GenBank/DDBJ whole genome shotgun (WGS) entry which is preliminary data.</text>
</comment>
<sequence>KGKLEQITESIKTEKVTVQERISGKMLITDNGASVEFKEITERPEKQKKQRKKKKKTTIGQPAEHPWRKFNINGWKKKKWAWAA</sequence>
<dbReference type="AlphaFoldDB" id="A0A6V8Q7Y2"/>
<dbReference type="Proteomes" id="UP000569018">
    <property type="component" value="Unassembled WGS sequence"/>
</dbReference>
<dbReference type="EMBL" id="BLSD01000411">
    <property type="protein sequence ID" value="GFP40707.1"/>
    <property type="molecule type" value="Genomic_DNA"/>
</dbReference>
<reference evidence="2 3" key="1">
    <citation type="journal article" date="2020" name="Front. Microbiol.">
        <title>Single-cell genomics of novel Actinobacteria with the Wood-Ljungdahl pathway discovered in a serpentinizing system.</title>
        <authorList>
            <person name="Merino N."/>
            <person name="Kawai M."/>
            <person name="Boyd E.S."/>
            <person name="Colman D.R."/>
            <person name="McGlynn S.E."/>
            <person name="Nealson K.H."/>
            <person name="Kurokawa K."/>
            <person name="Hongoh Y."/>
        </authorList>
    </citation>
    <scope>NUCLEOTIDE SEQUENCE [LARGE SCALE GENOMIC DNA]</scope>
    <source>
        <strain evidence="2 3">S47</strain>
    </source>
</reference>
<name>A0A6V8Q7Y2_9ACTN</name>
<feature type="non-terminal residue" evidence="2">
    <location>
        <position position="1"/>
    </location>
</feature>
<feature type="compositionally biased region" description="Basic residues" evidence="1">
    <location>
        <begin position="48"/>
        <end position="57"/>
    </location>
</feature>
<proteinExistence type="predicted"/>
<feature type="compositionally biased region" description="Basic and acidic residues" evidence="1">
    <location>
        <begin position="38"/>
        <end position="47"/>
    </location>
</feature>
<dbReference type="RefSeq" id="WP_219857173.1">
    <property type="nucleotide sequence ID" value="NZ_BLSD01000411.1"/>
</dbReference>
<organism evidence="2 3">
    <name type="scientific">Candidatus Hakubella thermalkaliphila</name>
    <dbReference type="NCBI Taxonomy" id="2754717"/>
    <lineage>
        <taxon>Bacteria</taxon>
        <taxon>Bacillati</taxon>
        <taxon>Actinomycetota</taxon>
        <taxon>Actinomycetota incertae sedis</taxon>
        <taxon>Candidatus Hakubellales</taxon>
        <taxon>Candidatus Hakubellaceae</taxon>
        <taxon>Candidatus Hakubella</taxon>
    </lineage>
</organism>
<feature type="region of interest" description="Disordered" evidence="1">
    <location>
        <begin position="38"/>
        <end position="66"/>
    </location>
</feature>
<protein>
    <submittedName>
        <fullName evidence="2">Uncharacterized protein</fullName>
    </submittedName>
</protein>
<evidence type="ECO:0000313" key="3">
    <source>
        <dbReference type="Proteomes" id="UP000569018"/>
    </source>
</evidence>
<gene>
    <name evidence="2" type="ORF">HKBW3S47_02404</name>
</gene>
<accession>A0A6V8Q7Y2</accession>
<evidence type="ECO:0000313" key="2">
    <source>
        <dbReference type="EMBL" id="GFP40707.1"/>
    </source>
</evidence>
<evidence type="ECO:0000256" key="1">
    <source>
        <dbReference type="SAM" id="MobiDB-lite"/>
    </source>
</evidence>